<dbReference type="Gene3D" id="3.40.50.150">
    <property type="entry name" value="Vaccinia Virus protein VP39"/>
    <property type="match status" value="1"/>
</dbReference>
<evidence type="ECO:0000259" key="2">
    <source>
        <dbReference type="Pfam" id="PF08242"/>
    </source>
</evidence>
<dbReference type="GeneID" id="119743517"/>
<feature type="compositionally biased region" description="Low complexity" evidence="1">
    <location>
        <begin position="109"/>
        <end position="122"/>
    </location>
</feature>
<feature type="region of interest" description="Disordered" evidence="1">
    <location>
        <begin position="96"/>
        <end position="122"/>
    </location>
</feature>
<organism evidence="3 4">
    <name type="scientific">Patiria miniata</name>
    <name type="common">Bat star</name>
    <name type="synonym">Asterina miniata</name>
    <dbReference type="NCBI Taxonomy" id="46514"/>
    <lineage>
        <taxon>Eukaryota</taxon>
        <taxon>Metazoa</taxon>
        <taxon>Echinodermata</taxon>
        <taxon>Eleutherozoa</taxon>
        <taxon>Asterozoa</taxon>
        <taxon>Asteroidea</taxon>
        <taxon>Valvatacea</taxon>
        <taxon>Valvatida</taxon>
        <taxon>Asterinidae</taxon>
        <taxon>Patiria</taxon>
    </lineage>
</organism>
<protein>
    <recommendedName>
        <fullName evidence="2">Methyltransferase type 12 domain-containing protein</fullName>
    </recommendedName>
</protein>
<dbReference type="AlphaFoldDB" id="A0A914BIY0"/>
<dbReference type="OMA" id="QPFKPGM"/>
<evidence type="ECO:0000256" key="1">
    <source>
        <dbReference type="SAM" id="MobiDB-lite"/>
    </source>
</evidence>
<proteinExistence type="predicted"/>
<dbReference type="SUPFAM" id="SSF53335">
    <property type="entry name" value="S-adenosyl-L-methionine-dependent methyltransferases"/>
    <property type="match status" value="1"/>
</dbReference>
<sequence>MDFIMSNRKGKCATESSNKQKPVITASDRSPNKDRERSASLAVLKLSRPVVRPRSMSCIVSPYNQLISPSKTLLATFAIPSLRKCEVSGVPGVGSCEAQSAEDDGKTVGPSDASAGAGPGEPDYPWLYDDAARYMECLDEFQRFSDEWEGVQGWIKEHLVKLVEKQDLQSGIRDETSATPATLANCGQPELLHQEGNTQIYRMLGIGGGSGEIDLAVLRALLPHHPHVSTTVVEPDPSQITLYRQLMADSEFSGQTFDFHQQTSSEFIMENSGCNTTFDLIHMIHVLYHIEKQDLEATFSYYYNILAPGGMMAIAYESDKSSLARIRQSLQPFKPGMPPYMSIGDVEEVLSAVAPAYERDNIPGTLDVTACLEEDPSASGECLWDFITRVVNFRANAPEEVVRRTTDMLREFSWRAADDNDNGRFLTNADTAIIVVTKQNGTPSECK</sequence>
<dbReference type="InterPro" id="IPR013217">
    <property type="entry name" value="Methyltransf_12"/>
</dbReference>
<reference evidence="3" key="1">
    <citation type="submission" date="2022-11" db="UniProtKB">
        <authorList>
            <consortium name="EnsemblMetazoa"/>
        </authorList>
    </citation>
    <scope>IDENTIFICATION</scope>
</reference>
<evidence type="ECO:0000313" key="4">
    <source>
        <dbReference type="Proteomes" id="UP000887568"/>
    </source>
</evidence>
<accession>A0A914BIY0</accession>
<feature type="region of interest" description="Disordered" evidence="1">
    <location>
        <begin position="1"/>
        <end position="39"/>
    </location>
</feature>
<feature type="domain" description="Methyltransferase type 12" evidence="2">
    <location>
        <begin position="206"/>
        <end position="311"/>
    </location>
</feature>
<dbReference type="EnsemblMetazoa" id="XM_038219937.1">
    <property type="protein sequence ID" value="XP_038075865.1"/>
    <property type="gene ID" value="LOC119743517"/>
</dbReference>
<keyword evidence="4" id="KW-1185">Reference proteome</keyword>
<dbReference type="Pfam" id="PF08242">
    <property type="entry name" value="Methyltransf_12"/>
    <property type="match status" value="1"/>
</dbReference>
<evidence type="ECO:0000313" key="3">
    <source>
        <dbReference type="EnsemblMetazoa" id="XP_038075865.1"/>
    </source>
</evidence>
<name>A0A914BIY0_PATMI</name>
<dbReference type="RefSeq" id="XP_038075865.1">
    <property type="nucleotide sequence ID" value="XM_038219937.1"/>
</dbReference>
<dbReference type="OrthoDB" id="5984880at2759"/>
<dbReference type="Proteomes" id="UP000887568">
    <property type="component" value="Unplaced"/>
</dbReference>
<dbReference type="InterPro" id="IPR029063">
    <property type="entry name" value="SAM-dependent_MTases_sf"/>
</dbReference>